<feature type="compositionally biased region" description="Polar residues" evidence="1">
    <location>
        <begin position="158"/>
        <end position="168"/>
    </location>
</feature>
<keyword evidence="2" id="KW-0472">Membrane</keyword>
<evidence type="ECO:0000313" key="3">
    <source>
        <dbReference type="EMBL" id="KAF2259552.1"/>
    </source>
</evidence>
<accession>A0A9P4JZ06</accession>
<name>A0A9P4JZ06_9PLEO</name>
<evidence type="ECO:0000256" key="1">
    <source>
        <dbReference type="SAM" id="MobiDB-lite"/>
    </source>
</evidence>
<feature type="transmembrane region" description="Helical" evidence="2">
    <location>
        <begin position="12"/>
        <end position="37"/>
    </location>
</feature>
<dbReference type="OrthoDB" id="4148767at2759"/>
<keyword evidence="2" id="KW-0812">Transmembrane</keyword>
<evidence type="ECO:0000313" key="4">
    <source>
        <dbReference type="Proteomes" id="UP000800093"/>
    </source>
</evidence>
<dbReference type="Proteomes" id="UP000800093">
    <property type="component" value="Unassembled WGS sequence"/>
</dbReference>
<dbReference type="EMBL" id="ML986706">
    <property type="protein sequence ID" value="KAF2259552.1"/>
    <property type="molecule type" value="Genomic_DNA"/>
</dbReference>
<comment type="caution">
    <text evidence="3">The sequence shown here is derived from an EMBL/GenBank/DDBJ whole genome shotgun (WGS) entry which is preliminary data.</text>
</comment>
<reference evidence="4" key="1">
    <citation type="journal article" date="2020" name="Stud. Mycol.">
        <title>101 Dothideomycetes genomes: A test case for predicting lifestyles and emergence of pathogens.</title>
        <authorList>
            <person name="Haridas S."/>
            <person name="Albert R."/>
            <person name="Binder M."/>
            <person name="Bloem J."/>
            <person name="LaButti K."/>
            <person name="Salamov A."/>
            <person name="Andreopoulos B."/>
            <person name="Baker S."/>
            <person name="Barry K."/>
            <person name="Bills G."/>
            <person name="Bluhm B."/>
            <person name="Cannon C."/>
            <person name="Castanera R."/>
            <person name="Culley D."/>
            <person name="Daum C."/>
            <person name="Ezra D."/>
            <person name="Gonzalez J."/>
            <person name="Henrissat B."/>
            <person name="Kuo A."/>
            <person name="Liang C."/>
            <person name="Lipzen A."/>
            <person name="Lutzoni F."/>
            <person name="Magnuson J."/>
            <person name="Mondo S."/>
            <person name="Nolan M."/>
            <person name="Ohm R."/>
            <person name="Pangilinan J."/>
            <person name="Park H.-J."/>
            <person name="Ramirez L."/>
            <person name="Alfaro M."/>
            <person name="Sun H."/>
            <person name="Tritt A."/>
            <person name="Yoshinaga Y."/>
            <person name="Zwiers L.-H."/>
            <person name="Turgeon B."/>
            <person name="Goodwin S."/>
            <person name="Spatafora J."/>
            <person name="Crous P."/>
            <person name="Grigoriev I."/>
        </authorList>
    </citation>
    <scope>NUCLEOTIDE SEQUENCE [LARGE SCALE GENOMIC DNA]</scope>
    <source>
        <strain evidence="4">CBS 304.66</strain>
    </source>
</reference>
<dbReference type="AlphaFoldDB" id="A0A9P4JZ06"/>
<sequence>MGVTISHAILSPLSLAAAVIGFISFGFTVATFLNVFWSSIQTLLGAPDQIEDFLCTLKEGLLEERRHLRKVKRRLKSRSGSHVRGRSNLGRDSEGGKGGAGHGRGRGVQHGYFERDLQSLHSAGEDAGTRALRSAIRDMIREFRRLEHPFLKPEFQQQSSSYWSTTDPSTRKPYYSKDGGNDYDRQLGRNNTLGSEYRKCGFRERWLWLRRKDAVVMLSESLSRVETRRTAHDVGQVLIMVGDIGRDLQDIRDSVEALEGRMSRVIGVRRVD</sequence>
<keyword evidence="4" id="KW-1185">Reference proteome</keyword>
<proteinExistence type="predicted"/>
<protein>
    <submittedName>
        <fullName evidence="3">Uncharacterized protein</fullName>
    </submittedName>
</protein>
<feature type="compositionally biased region" description="Basic residues" evidence="1">
    <location>
        <begin position="73"/>
        <end position="85"/>
    </location>
</feature>
<feature type="region of interest" description="Disordered" evidence="1">
    <location>
        <begin position="158"/>
        <end position="183"/>
    </location>
</feature>
<feature type="region of interest" description="Disordered" evidence="1">
    <location>
        <begin position="73"/>
        <end position="108"/>
    </location>
</feature>
<organism evidence="3 4">
    <name type="scientific">Lojkania enalia</name>
    <dbReference type="NCBI Taxonomy" id="147567"/>
    <lineage>
        <taxon>Eukaryota</taxon>
        <taxon>Fungi</taxon>
        <taxon>Dikarya</taxon>
        <taxon>Ascomycota</taxon>
        <taxon>Pezizomycotina</taxon>
        <taxon>Dothideomycetes</taxon>
        <taxon>Pleosporomycetidae</taxon>
        <taxon>Pleosporales</taxon>
        <taxon>Pleosporales incertae sedis</taxon>
        <taxon>Lojkania</taxon>
    </lineage>
</organism>
<feature type="compositionally biased region" description="Gly residues" evidence="1">
    <location>
        <begin position="96"/>
        <end position="108"/>
    </location>
</feature>
<gene>
    <name evidence="3" type="ORF">CC78DRAFT_591865</name>
</gene>
<evidence type="ECO:0000256" key="2">
    <source>
        <dbReference type="SAM" id="Phobius"/>
    </source>
</evidence>
<keyword evidence="2" id="KW-1133">Transmembrane helix</keyword>